<reference evidence="11" key="1">
    <citation type="submission" date="2022-11" db="UniProtKB">
        <authorList>
            <consortium name="EnsemblMetazoa"/>
        </authorList>
    </citation>
    <scope>IDENTIFICATION</scope>
</reference>
<dbReference type="GO" id="GO:0019905">
    <property type="term" value="F:syntaxin binding"/>
    <property type="evidence" value="ECO:0007669"/>
    <property type="project" value="TreeGrafter"/>
</dbReference>
<dbReference type="Gene3D" id="1.20.1280.130">
    <property type="match status" value="1"/>
</dbReference>
<evidence type="ECO:0000256" key="7">
    <source>
        <dbReference type="ARBA" id="ARBA00023034"/>
    </source>
</evidence>
<evidence type="ECO:0000256" key="9">
    <source>
        <dbReference type="SAM" id="MobiDB-lite"/>
    </source>
</evidence>
<dbReference type="EnsemblMetazoa" id="XM_038216903.1">
    <property type="protein sequence ID" value="XP_038072831.1"/>
    <property type="gene ID" value="LOC119741187"/>
</dbReference>
<evidence type="ECO:0000259" key="10">
    <source>
        <dbReference type="PROSITE" id="PS00028"/>
    </source>
</evidence>
<dbReference type="CTD" id="51542"/>
<dbReference type="InterPro" id="IPR019515">
    <property type="entry name" value="VPS54_N"/>
</dbReference>
<feature type="region of interest" description="Disordered" evidence="9">
    <location>
        <begin position="1"/>
        <end position="74"/>
    </location>
</feature>
<organism evidence="11 12">
    <name type="scientific">Patiria miniata</name>
    <name type="common">Bat star</name>
    <name type="synonym">Asterina miniata</name>
    <dbReference type="NCBI Taxonomy" id="46514"/>
    <lineage>
        <taxon>Eukaryota</taxon>
        <taxon>Metazoa</taxon>
        <taxon>Echinodermata</taxon>
        <taxon>Eleutherozoa</taxon>
        <taxon>Asterozoa</taxon>
        <taxon>Asteroidea</taxon>
        <taxon>Valvatacea</taxon>
        <taxon>Valvatida</taxon>
        <taxon>Asterinidae</taxon>
        <taxon>Patiria</taxon>
    </lineage>
</organism>
<dbReference type="Proteomes" id="UP000887568">
    <property type="component" value="Unplaced"/>
</dbReference>
<evidence type="ECO:0000256" key="8">
    <source>
        <dbReference type="ARBA" id="ARBA00023054"/>
    </source>
</evidence>
<comment type="similarity">
    <text evidence="2">Belongs to the VPS54 family.</text>
</comment>
<keyword evidence="6" id="KW-0653">Protein transport</keyword>
<evidence type="ECO:0000313" key="11">
    <source>
        <dbReference type="EnsemblMetazoa" id="XP_038072831.1"/>
    </source>
</evidence>
<sequence length="1053" mass="118468">MSGWESRSQSLQSKPTKLNQVHHAQQHGSRASTSTAGNRHVTRSHHQNRHERTGSNSEFGFPKTRTNPNSTSGQVPNWKSCRFCALTFKNPADFCLHLREYHCTKEGGSFVCRYGLNGVCTTLPLEGVSDGDYESHVAKDHSLVSVNDAIKKSPNGSSSDEPASSVPSVVNDQHKWTIYCSQVSLPAVLNDPRKAKRELDFLTKTWGETFVERNDILPSPHLPHITRAHFEKYLRWTGTRLKEHKKLDLAISTATVDPSDNHQSPVVRLKERGSTEVEQIPKMFFRNDFALENPDTFEAVLPWSQFRGQRLSDPASGHQSSKLLQEKLSHYLDIVEVQIAQQISIRSNAFFSAMASHDKLQENLASTCRAIRELRDKINNIDAILAQGNLRLLKLQISRANYVKVFNKLKLMATVHQTQPTIQILLTTSEFVGALDLISTTQEVLTQELSGLQSFRHLGSQLVELEKLIDKMMTQDFARFTAADLNRPLDGQGHVDEDKLTAIILGMLRQHRFSFLETYREEAAESIKALIKQTVVQAVSTADNMDNDANIGSLADQMRLLNFPQWLQLFRAVFENLGLLMNRVKETTTVIKRLVDLAAGVDPDSHTEPVVTGPDQNGLVECADEATALDEGEQDDEPQPRPSKVEEMMPTTAAKLDVDVLIAPIEHNRLTQSLQDLLLFVCDYAHDRCLKLLIARGKDGFLERLSSGEFVSLSRAIEKFVGKCESVCERRSTSLRGGLQNQANKFISRFHEERKTKLSLILDSERWKQAEVPAEFQDLLSAMAKGEISLTLLVNADKGSGERKPLELVEIANQRYSVVGTVLLLLKMVAEYCQCAIDIPSVTSDILTRLVEILQMFNSRSCQLILGAGALQVVGLKTITTKNLALTSRCLQLVILFIPVVKDFFSQKLPSKMQGLLKNLDKILKDYNDHVQEISNKLVNIMDDSFRHLLSTWEVKAPVPSACFREVCKRVRKLHEAIAELLPPEQIKVLFMRLNVSFKTHLRDALIRVKVRNDGGPKHGLVTSDLAFYTEFIQSLDGLDSVVDNMDDVWDWR</sequence>
<dbReference type="Pfam" id="PF10475">
    <property type="entry name" value="Vps54_N"/>
    <property type="match status" value="1"/>
</dbReference>
<dbReference type="GO" id="GO:0006896">
    <property type="term" value="P:Golgi to vacuole transport"/>
    <property type="evidence" value="ECO:0007669"/>
    <property type="project" value="TreeGrafter"/>
</dbReference>
<keyword evidence="8" id="KW-0175">Coiled coil</keyword>
<comment type="subcellular location">
    <subcellularLocation>
        <location evidence="1">Golgi apparatus</location>
        <location evidence="1">trans-Golgi network</location>
    </subcellularLocation>
</comment>
<dbReference type="PANTHER" id="PTHR12965">
    <property type="entry name" value="VACUOLAR PROTEIN SORTING 54"/>
    <property type="match status" value="1"/>
</dbReference>
<dbReference type="AlphaFoldDB" id="A0A914B9Q4"/>
<feature type="region of interest" description="Disordered" evidence="9">
    <location>
        <begin position="626"/>
        <end position="646"/>
    </location>
</feature>
<name>A0A914B9Q4_PATMI</name>
<protein>
    <recommendedName>
        <fullName evidence="3">Vacuolar protein sorting-associated protein 54</fullName>
    </recommendedName>
</protein>
<dbReference type="GO" id="GO:0000938">
    <property type="term" value="C:GARP complex"/>
    <property type="evidence" value="ECO:0007669"/>
    <property type="project" value="InterPro"/>
</dbReference>
<dbReference type="InterPro" id="IPR012501">
    <property type="entry name" value="Vps54_C"/>
</dbReference>
<evidence type="ECO:0000256" key="4">
    <source>
        <dbReference type="ARBA" id="ARBA00022448"/>
    </source>
</evidence>
<feature type="compositionally biased region" description="Acidic residues" evidence="9">
    <location>
        <begin position="626"/>
        <end position="637"/>
    </location>
</feature>
<feature type="compositionally biased region" description="Polar residues" evidence="9">
    <location>
        <begin position="54"/>
        <end position="74"/>
    </location>
</feature>
<dbReference type="PANTHER" id="PTHR12965:SF0">
    <property type="entry name" value="VACUOLAR PROTEIN SORTING-ASSOCIATED PROTEIN 54"/>
    <property type="match status" value="1"/>
</dbReference>
<dbReference type="Gene3D" id="6.10.250.860">
    <property type="match status" value="1"/>
</dbReference>
<evidence type="ECO:0000256" key="6">
    <source>
        <dbReference type="ARBA" id="ARBA00022927"/>
    </source>
</evidence>
<keyword evidence="4" id="KW-0813">Transport</keyword>
<dbReference type="PROSITE" id="PS00028">
    <property type="entry name" value="ZINC_FINGER_C2H2_1"/>
    <property type="match status" value="1"/>
</dbReference>
<feature type="compositionally biased region" description="Polar residues" evidence="9">
    <location>
        <begin position="1"/>
        <end position="37"/>
    </location>
</feature>
<dbReference type="FunFam" id="1.20.1280.130:FF:000001">
    <property type="entry name" value="Vacuolar protein sorting-associated protein 54"/>
    <property type="match status" value="1"/>
</dbReference>
<dbReference type="GeneID" id="119741187"/>
<dbReference type="InterPro" id="IPR039745">
    <property type="entry name" value="Vps54"/>
</dbReference>
<dbReference type="GO" id="GO:0005829">
    <property type="term" value="C:cytosol"/>
    <property type="evidence" value="ECO:0007669"/>
    <property type="project" value="GOC"/>
</dbReference>
<feature type="domain" description="C2H2-type" evidence="10">
    <location>
        <begin position="81"/>
        <end position="102"/>
    </location>
</feature>
<dbReference type="GO" id="GO:0042147">
    <property type="term" value="P:retrograde transport, endosome to Golgi"/>
    <property type="evidence" value="ECO:0007669"/>
    <property type="project" value="InterPro"/>
</dbReference>
<keyword evidence="7" id="KW-0333">Golgi apparatus</keyword>
<proteinExistence type="inferred from homology"/>
<dbReference type="InterPro" id="IPR013087">
    <property type="entry name" value="Znf_C2H2_type"/>
</dbReference>
<feature type="compositionally biased region" description="Basic residues" evidence="9">
    <location>
        <begin position="40"/>
        <end position="49"/>
    </location>
</feature>
<dbReference type="GO" id="GO:0015031">
    <property type="term" value="P:protein transport"/>
    <property type="evidence" value="ECO:0007669"/>
    <property type="project" value="UniProtKB-KW"/>
</dbReference>
<evidence type="ECO:0000256" key="1">
    <source>
        <dbReference type="ARBA" id="ARBA00004601"/>
    </source>
</evidence>
<dbReference type="Pfam" id="PF07928">
    <property type="entry name" value="Vps54"/>
    <property type="match status" value="1"/>
</dbReference>
<keyword evidence="5" id="KW-0597">Phosphoprotein</keyword>
<evidence type="ECO:0000256" key="5">
    <source>
        <dbReference type="ARBA" id="ARBA00022553"/>
    </source>
</evidence>
<evidence type="ECO:0000256" key="3">
    <source>
        <dbReference type="ARBA" id="ARBA00017665"/>
    </source>
</evidence>
<dbReference type="RefSeq" id="XP_038072831.1">
    <property type="nucleotide sequence ID" value="XM_038216903.1"/>
</dbReference>
<evidence type="ECO:0000256" key="2">
    <source>
        <dbReference type="ARBA" id="ARBA00009150"/>
    </source>
</evidence>
<evidence type="ECO:0000313" key="12">
    <source>
        <dbReference type="Proteomes" id="UP000887568"/>
    </source>
</evidence>
<dbReference type="OMA" id="FSFVQSY"/>
<accession>A0A914B9Q4</accession>
<keyword evidence="12" id="KW-1185">Reference proteome</keyword>
<dbReference type="OrthoDB" id="10259024at2759"/>